<comment type="subcellular location">
    <subcellularLocation>
        <location evidence="1">Cytoplasm</location>
    </subcellularLocation>
</comment>
<evidence type="ECO:0000256" key="4">
    <source>
        <dbReference type="SAM" id="Coils"/>
    </source>
</evidence>
<evidence type="ECO:0000313" key="7">
    <source>
        <dbReference type="EMBL" id="CAB3264114.1"/>
    </source>
</evidence>
<evidence type="ECO:0000259" key="6">
    <source>
        <dbReference type="Pfam" id="PF12180"/>
    </source>
</evidence>
<dbReference type="GO" id="GO:0000281">
    <property type="term" value="P:mitotic cytokinesis"/>
    <property type="evidence" value="ECO:0007669"/>
    <property type="project" value="InterPro"/>
</dbReference>
<evidence type="ECO:0000256" key="3">
    <source>
        <dbReference type="ARBA" id="ARBA00023054"/>
    </source>
</evidence>
<dbReference type="GO" id="GO:0005737">
    <property type="term" value="C:cytoplasm"/>
    <property type="evidence" value="ECO:0007669"/>
    <property type="project" value="UniProtKB-SubCell"/>
</dbReference>
<feature type="region of interest" description="Disordered" evidence="5">
    <location>
        <begin position="405"/>
        <end position="500"/>
    </location>
</feature>
<feature type="coiled-coil region" evidence="4">
    <location>
        <begin position="351"/>
        <end position="378"/>
    </location>
</feature>
<evidence type="ECO:0000256" key="1">
    <source>
        <dbReference type="ARBA" id="ARBA00004496"/>
    </source>
</evidence>
<dbReference type="GO" id="GO:0051896">
    <property type="term" value="P:regulation of phosphatidylinositol 3-kinase/protein kinase B signal transduction"/>
    <property type="evidence" value="ECO:0007669"/>
    <property type="project" value="InterPro"/>
</dbReference>
<dbReference type="EMBL" id="LR788252">
    <property type="protein sequence ID" value="CAB3264114.1"/>
    <property type="molecule type" value="mRNA"/>
</dbReference>
<keyword evidence="2" id="KW-0963">Cytoplasm</keyword>
<name>A0A6F9DKZ1_9ASCI</name>
<dbReference type="Pfam" id="PF12180">
    <property type="entry name" value="EABR"/>
    <property type="match status" value="1"/>
</dbReference>
<feature type="domain" description="TSG101 and ALIX binding" evidence="6">
    <location>
        <begin position="182"/>
        <end position="212"/>
    </location>
</feature>
<evidence type="ECO:0000256" key="5">
    <source>
        <dbReference type="SAM" id="MobiDB-lite"/>
    </source>
</evidence>
<evidence type="ECO:0000256" key="2">
    <source>
        <dbReference type="ARBA" id="ARBA00022490"/>
    </source>
</evidence>
<dbReference type="AlphaFoldDB" id="A0A6F9DKZ1"/>
<dbReference type="InterPro" id="IPR038926">
    <property type="entry name" value="CEP55"/>
</dbReference>
<protein>
    <submittedName>
        <fullName evidence="7">Myosin heavy chain, non-muscle</fullName>
    </submittedName>
</protein>
<feature type="coiled-coil region" evidence="4">
    <location>
        <begin position="249"/>
        <end position="326"/>
    </location>
</feature>
<feature type="coiled-coil region" evidence="4">
    <location>
        <begin position="90"/>
        <end position="124"/>
    </location>
</feature>
<dbReference type="PANTHER" id="PTHR31838">
    <property type="entry name" value="CENTROSOMAL PROTEIN OF 55 KDA"/>
    <property type="match status" value="1"/>
</dbReference>
<dbReference type="InterPro" id="IPR022008">
    <property type="entry name" value="EABR"/>
</dbReference>
<keyword evidence="3 4" id="KW-0175">Coiled coil</keyword>
<feature type="compositionally biased region" description="Basic residues" evidence="5">
    <location>
        <begin position="475"/>
        <end position="485"/>
    </location>
</feature>
<proteinExistence type="evidence at transcript level"/>
<dbReference type="Gene3D" id="1.20.5.1180">
    <property type="entry name" value="Geminin coiled-coil domain"/>
    <property type="match status" value="1"/>
</dbReference>
<dbReference type="PANTHER" id="PTHR31838:SF1">
    <property type="entry name" value="CENTROSOMAL PROTEIN OF 55 KDA"/>
    <property type="match status" value="1"/>
</dbReference>
<dbReference type="Gene3D" id="1.20.5.990">
    <property type="entry name" value="Nemo cc2-lz domain - 1d5 darpin complex"/>
    <property type="match status" value="1"/>
</dbReference>
<gene>
    <name evidence="7" type="primary">Myh9-003</name>
</gene>
<organism evidence="7">
    <name type="scientific">Phallusia mammillata</name>
    <dbReference type="NCBI Taxonomy" id="59560"/>
    <lineage>
        <taxon>Eukaryota</taxon>
        <taxon>Metazoa</taxon>
        <taxon>Chordata</taxon>
        <taxon>Tunicata</taxon>
        <taxon>Ascidiacea</taxon>
        <taxon>Phlebobranchia</taxon>
        <taxon>Ascidiidae</taxon>
        <taxon>Phallusia</taxon>
    </lineage>
</organism>
<reference evidence="7" key="1">
    <citation type="submission" date="2020-04" db="EMBL/GenBank/DDBJ databases">
        <authorList>
            <person name="Neveu A P."/>
        </authorList>
    </citation>
    <scope>NUCLEOTIDE SEQUENCE</scope>
    <source>
        <tissue evidence="7">Whole embryo</tissue>
    </source>
</reference>
<accession>A0A6F9DKZ1</accession>
<sequence length="532" mass="61510">MREPKVYSRRQSMDVEETSDIGKVLEEARQEICCLERKNNIMEDALSDLHKWLAGVDNSRRSEGNELNVPFGANVSAAMQTSIQGGDLDAVALSLENESLKKQLNSLKEITESLTGKVATLENDKSSRERSMLMDRLSSSSFVCKQFAQESESNVTQRRRQSIKCNDSATSILDSSTADELQRQLCDVLEKNVRWQTYNAEREHYVSTLLTKYNQTCASLQETRDKLARVTSNPDQLALEQRRYFDKLLVEARQELENQRSETLRAKTELSIIKGKITEEKDQLKAEVERWRGRYEEQREVVATLNANYESERRRSNNSLKESKEKQSQIQILQRQVQLFSEDFRAERKEKEVVETEKLMLKNKIEQLQYEMEILRKKPHMGFNEIIDNVDPFSDKDNYFSSAHEYIHDSPSRGRRAISPPKPFPRRRDRTPTDITSTEFTKIDKRPTRQAPAPPSSRYREVNRSPAVASESRKHNAKSNTTKKSRSAETTRRNVRKRTTEAETVLNCPTCGKSYDVTEHLQLLKHIDICGD</sequence>